<evidence type="ECO:0000259" key="14">
    <source>
        <dbReference type="PROSITE" id="PS50042"/>
    </source>
</evidence>
<keyword evidence="4" id="KW-0808">Transferase</keyword>
<dbReference type="InterPro" id="IPR000719">
    <property type="entry name" value="Prot_kinase_dom"/>
</dbReference>
<dbReference type="InterPro" id="IPR008271">
    <property type="entry name" value="Ser/Thr_kinase_AS"/>
</dbReference>
<keyword evidence="9" id="KW-0142">cGMP-binding</keyword>
<evidence type="ECO:0000256" key="5">
    <source>
        <dbReference type="ARBA" id="ARBA00022741"/>
    </source>
</evidence>
<dbReference type="InterPro" id="IPR000595">
    <property type="entry name" value="cNMP-bd_dom"/>
</dbReference>
<accession>A0A6U6L9S7</accession>
<dbReference type="PROSITE" id="PS00108">
    <property type="entry name" value="PROTEIN_KINASE_ST"/>
    <property type="match status" value="1"/>
</dbReference>
<keyword evidence="6" id="KW-0418">Kinase</keyword>
<comment type="similarity">
    <text evidence="10">Belongs to the protein kinase superfamily. Ser/Thr protein kinase family. CDPK subfamily.</text>
</comment>
<dbReference type="GO" id="GO:0004674">
    <property type="term" value="F:protein serine/threonine kinase activity"/>
    <property type="evidence" value="ECO:0007669"/>
    <property type="project" value="UniProtKB-KW"/>
</dbReference>
<feature type="domain" description="Cyclic nucleotide-binding" evidence="14">
    <location>
        <begin position="621"/>
        <end position="738"/>
    </location>
</feature>
<dbReference type="EMBL" id="HBKQ01060769">
    <property type="protein sequence ID" value="CAE2287889.1"/>
    <property type="molecule type" value="Transcribed_RNA"/>
</dbReference>
<feature type="binding site" evidence="11">
    <location>
        <position position="159"/>
    </location>
    <ligand>
        <name>ATP</name>
        <dbReference type="ChEBI" id="CHEBI:30616"/>
    </ligand>
</feature>
<evidence type="ECO:0000256" key="12">
    <source>
        <dbReference type="SAM" id="MobiDB-lite"/>
    </source>
</evidence>
<feature type="domain" description="EF-hand" evidence="15">
    <location>
        <begin position="789"/>
        <end position="824"/>
    </location>
</feature>
<comment type="cofactor">
    <cofactor evidence="1">
        <name>Mg(2+)</name>
        <dbReference type="ChEBI" id="CHEBI:18420"/>
    </cofactor>
</comment>
<dbReference type="EMBL" id="HBKQ01060768">
    <property type="protein sequence ID" value="CAE2287888.1"/>
    <property type="molecule type" value="Transcribed_RNA"/>
</dbReference>
<dbReference type="GO" id="GO:0005524">
    <property type="term" value="F:ATP binding"/>
    <property type="evidence" value="ECO:0007669"/>
    <property type="project" value="UniProtKB-UniRule"/>
</dbReference>
<dbReference type="CDD" id="cd00051">
    <property type="entry name" value="EFh"/>
    <property type="match status" value="1"/>
</dbReference>
<evidence type="ECO:0000313" key="16">
    <source>
        <dbReference type="EMBL" id="CAE2287888.1"/>
    </source>
</evidence>
<dbReference type="Gene3D" id="1.10.510.10">
    <property type="entry name" value="Transferase(Phosphotransferase) domain 1"/>
    <property type="match status" value="1"/>
</dbReference>
<dbReference type="InterPro" id="IPR011009">
    <property type="entry name" value="Kinase-like_dom_sf"/>
</dbReference>
<dbReference type="InterPro" id="IPR050205">
    <property type="entry name" value="CDPK_Ser/Thr_kinases"/>
</dbReference>
<dbReference type="PROSITE" id="PS00889">
    <property type="entry name" value="CNMP_BINDING_2"/>
    <property type="match status" value="1"/>
</dbReference>
<dbReference type="PROSITE" id="PS50011">
    <property type="entry name" value="PROTEIN_KINASE_DOM"/>
    <property type="match status" value="1"/>
</dbReference>
<keyword evidence="2" id="KW-0723">Serine/threonine-protein kinase</keyword>
<evidence type="ECO:0000256" key="10">
    <source>
        <dbReference type="ARBA" id="ARBA00024334"/>
    </source>
</evidence>
<evidence type="ECO:0000256" key="7">
    <source>
        <dbReference type="ARBA" id="ARBA00022837"/>
    </source>
</evidence>
<dbReference type="SUPFAM" id="SSF56112">
    <property type="entry name" value="Protein kinase-like (PK-like)"/>
    <property type="match status" value="1"/>
</dbReference>
<keyword evidence="7" id="KW-0106">Calcium</keyword>
<dbReference type="SUPFAM" id="SSF47473">
    <property type="entry name" value="EF-hand"/>
    <property type="match status" value="1"/>
</dbReference>
<dbReference type="Gene3D" id="2.60.120.10">
    <property type="entry name" value="Jelly Rolls"/>
    <property type="match status" value="2"/>
</dbReference>
<reference evidence="16" key="1">
    <citation type="submission" date="2021-01" db="EMBL/GenBank/DDBJ databases">
        <authorList>
            <person name="Corre E."/>
            <person name="Pelletier E."/>
            <person name="Niang G."/>
            <person name="Scheremetjew M."/>
            <person name="Finn R."/>
            <person name="Kale V."/>
            <person name="Holt S."/>
            <person name="Cochrane G."/>
            <person name="Meng A."/>
            <person name="Brown T."/>
            <person name="Cohen L."/>
        </authorList>
    </citation>
    <scope>NUCLEOTIDE SEQUENCE</scope>
    <source>
        <strain evidence="16">Isolate 1302-5</strain>
    </source>
</reference>
<evidence type="ECO:0000256" key="8">
    <source>
        <dbReference type="ARBA" id="ARBA00022840"/>
    </source>
</evidence>
<evidence type="ECO:0000256" key="2">
    <source>
        <dbReference type="ARBA" id="ARBA00022527"/>
    </source>
</evidence>
<dbReference type="InterPro" id="IPR011992">
    <property type="entry name" value="EF-hand-dom_pair"/>
</dbReference>
<keyword evidence="3" id="KW-0140">cGMP</keyword>
<dbReference type="Pfam" id="PF00027">
    <property type="entry name" value="cNMP_binding"/>
    <property type="match status" value="2"/>
</dbReference>
<dbReference type="AlphaFoldDB" id="A0A6U6L9S7"/>
<dbReference type="Pfam" id="PF13499">
    <property type="entry name" value="EF-hand_7"/>
    <property type="match status" value="1"/>
</dbReference>
<feature type="domain" description="Protein kinase" evidence="13">
    <location>
        <begin position="130"/>
        <end position="408"/>
    </location>
</feature>
<dbReference type="CDD" id="cd00038">
    <property type="entry name" value="CAP_ED"/>
    <property type="match status" value="2"/>
</dbReference>
<keyword evidence="5 11" id="KW-0547">Nucleotide-binding</keyword>
<dbReference type="InterPro" id="IPR014710">
    <property type="entry name" value="RmlC-like_jellyroll"/>
</dbReference>
<sequence length="828" mass="91799">MTSIVLRIGRSHAPAAVASFAATALIAASATSLQNDARATNDNKHSLSEGDRLHGHDALSNAGTSTALGHKYVVSDAMKLLSRFRLNSRPPVCNCDTQRSRRDLQRSQTIRRMDIVATKGKTLESRYSVDRSAPPLGEGAFGAVHLATDRLTGEHVALKRIPKRMTDDEAFQREMNALIRISSLGGHPNICALRENFIEGPDYSLILDYISGGEMFDHLINNGAYSEADAARLVREVASALAYLHGIGIVHADLKPENLMLSSQQASDAVVKLVDFGCAEVMQDEDDMLGEGNETDDDNQQARGGGLTVAYCPPESLRMGEAVRPSTDMWSLGVILYIMLTGLHPFDLSGTSSDDEIEERIKKGEFRLRDSPITNHLSESAKDLIERLMENDAAKRMTAEEMLHHSWVRGETATKDIIAGSDTRLSKFRVFKSKLQAKFFQDCVIWSDDEEEGTRRKTSLIERAFKSIDEKNKGFLTARDLGKNFGEGSLSKAEASTYNTDESGTDLISMSDFHNLLSENMQHKYFPRGTIIYHEGDQGNHMYFINSGTIEVSTKGGSRATRTQGDFFGEGALLHPKRIRSATIKCKTPVHAMEISREYFEKYLATSESGLLLTLREKDKIRKRNRAKAILRLQNNLQEADYGKGDVLFKVGEDCDTLFIVESGKVDIVVGNKLVLSATPGNICGEHSVITGQRRNSKAICASLEGCKVHKMLGADFRKLMDLSPEVKASLFDLYIRRDFKKAVVYRLNKEFPYDNPREAFDAVKGDKSGDVLTAEDIGNLMREMSPDFTDDDVHALIQTIDLTNSGDVSFDEFRKVFIADIRTSASI</sequence>
<dbReference type="SMART" id="SM00100">
    <property type="entry name" value="cNMP"/>
    <property type="match status" value="2"/>
</dbReference>
<feature type="region of interest" description="Disordered" evidence="12">
    <location>
        <begin position="36"/>
        <end position="56"/>
    </location>
</feature>
<evidence type="ECO:0000256" key="3">
    <source>
        <dbReference type="ARBA" id="ARBA00022535"/>
    </source>
</evidence>
<dbReference type="Gene3D" id="1.10.238.10">
    <property type="entry name" value="EF-hand"/>
    <property type="match status" value="1"/>
</dbReference>
<dbReference type="InterPro" id="IPR002048">
    <property type="entry name" value="EF_hand_dom"/>
</dbReference>
<evidence type="ECO:0000256" key="6">
    <source>
        <dbReference type="ARBA" id="ARBA00022777"/>
    </source>
</evidence>
<proteinExistence type="inferred from homology"/>
<evidence type="ECO:0000256" key="4">
    <source>
        <dbReference type="ARBA" id="ARBA00022679"/>
    </source>
</evidence>
<dbReference type="GO" id="GO:0005509">
    <property type="term" value="F:calcium ion binding"/>
    <property type="evidence" value="ECO:0007669"/>
    <property type="project" value="InterPro"/>
</dbReference>
<dbReference type="PROSITE" id="PS50042">
    <property type="entry name" value="CNMP_BINDING_3"/>
    <property type="match status" value="2"/>
</dbReference>
<dbReference type="SUPFAM" id="SSF51206">
    <property type="entry name" value="cAMP-binding domain-like"/>
    <property type="match status" value="2"/>
</dbReference>
<dbReference type="FunFam" id="1.10.510.10:FF:000571">
    <property type="entry name" value="Maternal embryonic leucine zipper kinase"/>
    <property type="match status" value="1"/>
</dbReference>
<dbReference type="PROSITE" id="PS00107">
    <property type="entry name" value="PROTEIN_KINASE_ATP"/>
    <property type="match status" value="1"/>
</dbReference>
<dbReference type="PROSITE" id="PS00018">
    <property type="entry name" value="EF_HAND_1"/>
    <property type="match status" value="1"/>
</dbReference>
<dbReference type="InterPro" id="IPR018488">
    <property type="entry name" value="cNMP-bd_CS"/>
</dbReference>
<dbReference type="Pfam" id="PF00069">
    <property type="entry name" value="Pkinase"/>
    <property type="match status" value="1"/>
</dbReference>
<dbReference type="SMART" id="SM00220">
    <property type="entry name" value="S_TKc"/>
    <property type="match status" value="1"/>
</dbReference>
<name>A0A6U6L9S7_9STRA</name>
<dbReference type="InterPro" id="IPR017441">
    <property type="entry name" value="Protein_kinase_ATP_BS"/>
</dbReference>
<dbReference type="PROSITE" id="PS50222">
    <property type="entry name" value="EF_HAND_2"/>
    <property type="match status" value="1"/>
</dbReference>
<keyword evidence="8 11" id="KW-0067">ATP-binding</keyword>
<feature type="domain" description="Cyclic nucleotide-binding" evidence="14">
    <location>
        <begin position="517"/>
        <end position="604"/>
    </location>
</feature>
<dbReference type="PANTHER" id="PTHR24349">
    <property type="entry name" value="SERINE/THREONINE-PROTEIN KINASE"/>
    <property type="match status" value="1"/>
</dbReference>
<feature type="compositionally biased region" description="Basic and acidic residues" evidence="12">
    <location>
        <begin position="39"/>
        <end position="56"/>
    </location>
</feature>
<protein>
    <submittedName>
        <fullName evidence="16">Uncharacterized protein</fullName>
    </submittedName>
</protein>
<evidence type="ECO:0000256" key="11">
    <source>
        <dbReference type="PROSITE-ProRule" id="PRU10141"/>
    </source>
</evidence>
<evidence type="ECO:0000313" key="17">
    <source>
        <dbReference type="EMBL" id="CAE2287889.1"/>
    </source>
</evidence>
<evidence type="ECO:0000256" key="9">
    <source>
        <dbReference type="ARBA" id="ARBA00022992"/>
    </source>
</evidence>
<dbReference type="InterPro" id="IPR018490">
    <property type="entry name" value="cNMP-bd_dom_sf"/>
</dbReference>
<evidence type="ECO:0000256" key="1">
    <source>
        <dbReference type="ARBA" id="ARBA00001946"/>
    </source>
</evidence>
<organism evidence="16">
    <name type="scientific">Odontella aurita</name>
    <dbReference type="NCBI Taxonomy" id="265563"/>
    <lineage>
        <taxon>Eukaryota</taxon>
        <taxon>Sar</taxon>
        <taxon>Stramenopiles</taxon>
        <taxon>Ochrophyta</taxon>
        <taxon>Bacillariophyta</taxon>
        <taxon>Mediophyceae</taxon>
        <taxon>Biddulphiophycidae</taxon>
        <taxon>Eupodiscales</taxon>
        <taxon>Odontellaceae</taxon>
        <taxon>Odontella</taxon>
    </lineage>
</organism>
<gene>
    <name evidence="16" type="ORF">OAUR00152_LOCUS41434</name>
    <name evidence="17" type="ORF">OAUR00152_LOCUS41435</name>
</gene>
<evidence type="ECO:0000259" key="15">
    <source>
        <dbReference type="PROSITE" id="PS50222"/>
    </source>
</evidence>
<dbReference type="GO" id="GO:0030553">
    <property type="term" value="F:cGMP binding"/>
    <property type="evidence" value="ECO:0007669"/>
    <property type="project" value="UniProtKB-KW"/>
</dbReference>
<dbReference type="InterPro" id="IPR018247">
    <property type="entry name" value="EF_Hand_1_Ca_BS"/>
</dbReference>
<evidence type="ECO:0000259" key="13">
    <source>
        <dbReference type="PROSITE" id="PS50011"/>
    </source>
</evidence>